<dbReference type="EMBL" id="QGGY01000006">
    <property type="protein sequence ID" value="PWJ75507.1"/>
    <property type="molecule type" value="Genomic_DNA"/>
</dbReference>
<evidence type="ECO:0000313" key="2">
    <source>
        <dbReference type="EMBL" id="PWJ75507.1"/>
    </source>
</evidence>
<feature type="domain" description="Metallo-beta-lactamase" evidence="1">
    <location>
        <begin position="7"/>
        <end position="197"/>
    </location>
</feature>
<reference evidence="2 3" key="1">
    <citation type="submission" date="2018-05" db="EMBL/GenBank/DDBJ databases">
        <authorList>
            <person name="Goeker M."/>
            <person name="Huntemann M."/>
            <person name="Clum A."/>
            <person name="Pillay M."/>
            <person name="Palaniappan K."/>
            <person name="Varghese N."/>
            <person name="Mikhailova N."/>
            <person name="Stamatis D."/>
            <person name="Reddy T."/>
            <person name="Daum C."/>
            <person name="Shapiro N."/>
            <person name="Ivanova N."/>
            <person name="Kyrpides N."/>
            <person name="Woyke T."/>
        </authorList>
    </citation>
    <scope>NUCLEOTIDE SEQUENCE [LARGE SCALE GENOMIC DNA]</scope>
    <source>
        <strain evidence="2 3">DSM 26524</strain>
    </source>
</reference>
<dbReference type="Pfam" id="PF13483">
    <property type="entry name" value="Lactamase_B_3"/>
    <property type="match status" value="1"/>
</dbReference>
<gene>
    <name evidence="2" type="ORF">C7383_10677</name>
</gene>
<dbReference type="AlphaFoldDB" id="A0AB73T3Y0"/>
<organism evidence="2 3">
    <name type="scientific">Murimonas intestini</name>
    <dbReference type="NCBI Taxonomy" id="1337051"/>
    <lineage>
        <taxon>Bacteria</taxon>
        <taxon>Bacillati</taxon>
        <taxon>Bacillota</taxon>
        <taxon>Clostridia</taxon>
        <taxon>Lachnospirales</taxon>
        <taxon>Lachnospiraceae</taxon>
        <taxon>Murimonas</taxon>
    </lineage>
</organism>
<accession>A0AB73T3Y0</accession>
<protein>
    <submittedName>
        <fullName evidence="2">L-ascorbate metabolism protein UlaG (Beta-lactamase superfamily)</fullName>
    </submittedName>
</protein>
<proteinExistence type="predicted"/>
<comment type="caution">
    <text evidence="2">The sequence shown here is derived from an EMBL/GenBank/DDBJ whole genome shotgun (WGS) entry which is preliminary data.</text>
</comment>
<sequence>MKIRWIGQAGYELSDGTTTILLDPYLSDIVEREEGLKRMVTAPVNPEDITADVLLYTHTHIDHLDPDTVKSIKSREVLFAGPGSGLPILEEAGISAARYINLDRGEERSFGDFKVRAVFADHTDDSVGYIINHGGLTLYFTGDTLFTPQFESSIRELKDIRIDILFVCINGKLGNMNVGEAVTLTRMLSPAAAVPNHYGMFAENTEDPALYVQGLADSRQVIRVLEFNKTYEAPENFI</sequence>
<dbReference type="SUPFAM" id="SSF56281">
    <property type="entry name" value="Metallo-hydrolase/oxidoreductase"/>
    <property type="match status" value="1"/>
</dbReference>
<dbReference type="PANTHER" id="PTHR43546:SF8">
    <property type="entry name" value="METALLO-BETA-LACTAMASE DOMAIN-CONTAINING PROTEIN"/>
    <property type="match status" value="1"/>
</dbReference>
<dbReference type="PANTHER" id="PTHR43546">
    <property type="entry name" value="UPF0173 METAL-DEPENDENT HYDROLASE MJ1163-RELATED"/>
    <property type="match status" value="1"/>
</dbReference>
<name>A0AB73T3Y0_9FIRM</name>
<dbReference type="Proteomes" id="UP000245412">
    <property type="component" value="Unassembled WGS sequence"/>
</dbReference>
<dbReference type="SMART" id="SM00849">
    <property type="entry name" value="Lactamase_B"/>
    <property type="match status" value="1"/>
</dbReference>
<keyword evidence="3" id="KW-1185">Reference proteome</keyword>
<evidence type="ECO:0000259" key="1">
    <source>
        <dbReference type="SMART" id="SM00849"/>
    </source>
</evidence>
<dbReference type="InterPro" id="IPR001279">
    <property type="entry name" value="Metallo-B-lactamas"/>
</dbReference>
<dbReference type="RefSeq" id="WP_109626451.1">
    <property type="nucleotide sequence ID" value="NZ_CABJAT010000006.1"/>
</dbReference>
<dbReference type="InterPro" id="IPR050114">
    <property type="entry name" value="UPF0173_UPF0282_UlaG_hydrolase"/>
</dbReference>
<evidence type="ECO:0000313" key="3">
    <source>
        <dbReference type="Proteomes" id="UP000245412"/>
    </source>
</evidence>
<dbReference type="InterPro" id="IPR036866">
    <property type="entry name" value="RibonucZ/Hydroxyglut_hydro"/>
</dbReference>
<dbReference type="Gene3D" id="3.60.15.10">
    <property type="entry name" value="Ribonuclease Z/Hydroxyacylglutathione hydrolase-like"/>
    <property type="match status" value="1"/>
</dbReference>